<comment type="caution">
    <text evidence="1">The sequence shown here is derived from an EMBL/GenBank/DDBJ whole genome shotgun (WGS) entry which is preliminary data.</text>
</comment>
<name>A0A1B8H9Z6_9GAMM</name>
<sequence length="117" mass="14298">MIREYKTLESLLASLSALEQNEWIYTNIKKWNNNPESAVFYYIPWDYLQELDDEDIYLDNEDLEMPKSLESKSLRGWMVVCDLALFYQKQQEHEKTLQWVIAEINYYREYDAYRCLM</sequence>
<dbReference type="RefSeq" id="WP_067424142.1">
    <property type="nucleotide sequence ID" value="NZ_LZEX01000023.1"/>
</dbReference>
<accession>A0A1B8H9Z6</accession>
<evidence type="ECO:0000313" key="2">
    <source>
        <dbReference type="Proteomes" id="UP000092247"/>
    </source>
</evidence>
<protein>
    <submittedName>
        <fullName evidence="1">Uncharacterized protein</fullName>
    </submittedName>
</protein>
<reference evidence="1 2" key="1">
    <citation type="submission" date="2016-06" db="EMBL/GenBank/DDBJ databases">
        <authorList>
            <person name="Kjaerup R.B."/>
            <person name="Dalgaard T.S."/>
            <person name="Juul-Madsen H.R."/>
        </authorList>
    </citation>
    <scope>NUCLEOTIDE SEQUENCE [LARGE SCALE GENOMIC DNA]</scope>
    <source>
        <strain evidence="1 2">GCSL-Mp3</strain>
    </source>
</reference>
<organism evidence="1 2">
    <name type="scientific">Morganella psychrotolerans</name>
    <dbReference type="NCBI Taxonomy" id="368603"/>
    <lineage>
        <taxon>Bacteria</taxon>
        <taxon>Pseudomonadati</taxon>
        <taxon>Pseudomonadota</taxon>
        <taxon>Gammaproteobacteria</taxon>
        <taxon>Enterobacterales</taxon>
        <taxon>Morganellaceae</taxon>
        <taxon>Morganella</taxon>
    </lineage>
</organism>
<proteinExistence type="predicted"/>
<dbReference type="AlphaFoldDB" id="A0A1B8H9Z6"/>
<dbReference type="EMBL" id="LZEX01000023">
    <property type="protein sequence ID" value="OBU05887.1"/>
    <property type="molecule type" value="Genomic_DNA"/>
</dbReference>
<gene>
    <name evidence="1" type="ORF">AYY17_05990</name>
</gene>
<evidence type="ECO:0000313" key="1">
    <source>
        <dbReference type="EMBL" id="OBU05887.1"/>
    </source>
</evidence>
<dbReference type="Proteomes" id="UP000092247">
    <property type="component" value="Unassembled WGS sequence"/>
</dbReference>